<feature type="transmembrane region" description="Helical" evidence="17">
    <location>
        <begin position="404"/>
        <end position="421"/>
    </location>
</feature>
<evidence type="ECO:0000256" key="5">
    <source>
        <dbReference type="ARBA" id="ARBA00022448"/>
    </source>
</evidence>
<dbReference type="PANTHER" id="PTHR19271:SF16">
    <property type="entry name" value="CYTOCHROME B"/>
    <property type="match status" value="1"/>
</dbReference>
<evidence type="ECO:0000256" key="3">
    <source>
        <dbReference type="ARBA" id="ARBA00011649"/>
    </source>
</evidence>
<feature type="transmembrane region" description="Helical" evidence="17">
    <location>
        <begin position="345"/>
        <end position="362"/>
    </location>
</feature>
<feature type="transmembrane region" description="Helical" evidence="17">
    <location>
        <begin position="368"/>
        <end position="384"/>
    </location>
</feature>
<sequence length="467" mass="52807">MADFKDISPNAPAGAKLGNWLHNRFPTAFDAYRVHMSEYYAPKNFNFWYIFGSLALLVLVIQIVTGIFLVMHYKPDATQAFASVEYIMRDVPWGWLIRYMHSTGASAFFVVVYLHMFRGLLYGSYRKPRELVWIFGCAIFLCLMAEAFMGYLLPWGQMSYWGAQVIVNLFSAIPFIGPDLALLIRGDYVVSDATLNRFFSFHVIAVPLVLLGLVVAHLLALHDVGSNNPDGIEIKANKDAQGRPLDGIPFHPYYTVHDIFAVVMFLIVFTAVIFFAPEMGGYFLEYNNFIPADPLKTPNHIAPVWYFTPFYSMLRAITSEMMYALIACVVGAAVFGVWKTRLARIAKIAIVVAAVLACAMMLSIDAKFWGVVVMGGAVIILFFLPWLDKSPVKSIRYRPSWHKYLYGVFVVVFVVLAYLGVQPPSPLGERVSQVGTLFYFGFFLLMPWWTRLGEFKPVPDRVTYAAH</sequence>
<dbReference type="InterPro" id="IPR027387">
    <property type="entry name" value="Cytb/b6-like_sf"/>
</dbReference>
<dbReference type="GO" id="GO:0046872">
    <property type="term" value="F:metal ion binding"/>
    <property type="evidence" value="ECO:0007669"/>
    <property type="project" value="UniProtKB-KW"/>
</dbReference>
<keyword evidence="8 16" id="KW-0812">Transmembrane</keyword>
<accession>A0A147HBH0</accession>
<evidence type="ECO:0000256" key="13">
    <source>
        <dbReference type="ARBA" id="ARBA00023136"/>
    </source>
</evidence>
<dbReference type="EMBL" id="LDSL01000018">
    <property type="protein sequence ID" value="KTT27299.1"/>
    <property type="molecule type" value="Genomic_DNA"/>
</dbReference>
<evidence type="ECO:0000313" key="21">
    <source>
        <dbReference type="Proteomes" id="UP000072741"/>
    </source>
</evidence>
<keyword evidence="10 16" id="KW-0249">Electron transport</keyword>
<dbReference type="PATRIC" id="fig|433924.3.peg.1747"/>
<evidence type="ECO:0000259" key="19">
    <source>
        <dbReference type="PROSITE" id="PS51003"/>
    </source>
</evidence>
<dbReference type="PROSITE" id="PS51003">
    <property type="entry name" value="CYTB_CTER"/>
    <property type="match status" value="1"/>
</dbReference>
<keyword evidence="9 15" id="KW-0479">Metal-binding</keyword>
<dbReference type="InterPro" id="IPR036150">
    <property type="entry name" value="Cyt_b/b6_C_sf"/>
</dbReference>
<organism evidence="20 21">
    <name type="scientific">Pseudacidovorax intermedius</name>
    <dbReference type="NCBI Taxonomy" id="433924"/>
    <lineage>
        <taxon>Bacteria</taxon>
        <taxon>Pseudomonadati</taxon>
        <taxon>Pseudomonadota</taxon>
        <taxon>Betaproteobacteria</taxon>
        <taxon>Burkholderiales</taxon>
        <taxon>Comamonadaceae</taxon>
        <taxon>Pseudacidovorax</taxon>
    </lineage>
</organism>
<feature type="transmembrane region" description="Helical" evidence="17">
    <location>
        <begin position="321"/>
        <end position="338"/>
    </location>
</feature>
<dbReference type="GO" id="GO:0045275">
    <property type="term" value="C:respiratory chain complex III"/>
    <property type="evidence" value="ECO:0007669"/>
    <property type="project" value="InterPro"/>
</dbReference>
<evidence type="ECO:0000256" key="6">
    <source>
        <dbReference type="ARBA" id="ARBA00022617"/>
    </source>
</evidence>
<feature type="transmembrane region" description="Helical" evidence="17">
    <location>
        <begin position="433"/>
        <end position="450"/>
    </location>
</feature>
<keyword evidence="13 17" id="KW-0472">Membrane</keyword>
<evidence type="ECO:0000256" key="12">
    <source>
        <dbReference type="ARBA" id="ARBA00023004"/>
    </source>
</evidence>
<keyword evidence="5 16" id="KW-0813">Transport</keyword>
<name>A0A147HBH0_9BURK</name>
<comment type="subcellular location">
    <subcellularLocation>
        <location evidence="2">Membrane</location>
        <topology evidence="2">Multi-pass membrane protein</topology>
    </subcellularLocation>
</comment>
<evidence type="ECO:0000256" key="7">
    <source>
        <dbReference type="ARBA" id="ARBA00022660"/>
    </source>
</evidence>
<feature type="transmembrane region" description="Helical" evidence="17">
    <location>
        <begin position="259"/>
        <end position="276"/>
    </location>
</feature>
<feature type="transmembrane region" description="Helical" evidence="17">
    <location>
        <begin position="198"/>
        <end position="221"/>
    </location>
</feature>
<keyword evidence="21" id="KW-1185">Reference proteome</keyword>
<comment type="cofactor">
    <cofactor evidence="15">
        <name>heme</name>
        <dbReference type="ChEBI" id="CHEBI:30413"/>
    </cofactor>
    <text evidence="15">Binds 2 heme groups non-covalently.</text>
</comment>
<dbReference type="InterPro" id="IPR048259">
    <property type="entry name" value="Cytochrome_b_N_euk/bac"/>
</dbReference>
<feature type="domain" description="Cytochrome b/b6 C-terminal region profile" evidence="19">
    <location>
        <begin position="240"/>
        <end position="461"/>
    </location>
</feature>
<keyword evidence="7 16" id="KW-0679">Respiratory chain</keyword>
<feature type="binding site" description="axial binding residue" evidence="15">
    <location>
        <position position="101"/>
    </location>
    <ligand>
        <name>heme b</name>
        <dbReference type="ChEBI" id="CHEBI:60344"/>
        <label>b562</label>
    </ligand>
    <ligandPart>
        <name>Fe</name>
        <dbReference type="ChEBI" id="CHEBI:18248"/>
    </ligandPart>
</feature>
<dbReference type="Pfam" id="PF00033">
    <property type="entry name" value="Cytochrome_B"/>
    <property type="match status" value="1"/>
</dbReference>
<dbReference type="FunFam" id="1.20.810.10:FF:000004">
    <property type="entry name" value="Cytochrome b"/>
    <property type="match status" value="1"/>
</dbReference>
<dbReference type="InterPro" id="IPR030689">
    <property type="entry name" value="Cytochrome_b"/>
</dbReference>
<gene>
    <name evidence="20" type="ORF">NS331_02365</name>
</gene>
<reference evidence="20 21" key="1">
    <citation type="journal article" date="2016" name="Front. Microbiol.">
        <title>Genomic Resource of Rice Seed Associated Bacteria.</title>
        <authorList>
            <person name="Midha S."/>
            <person name="Bansal K."/>
            <person name="Sharma S."/>
            <person name="Kumar N."/>
            <person name="Patil P.P."/>
            <person name="Chaudhry V."/>
            <person name="Patil P.B."/>
        </authorList>
    </citation>
    <scope>NUCLEOTIDE SEQUENCE [LARGE SCALE GENOMIC DNA]</scope>
    <source>
        <strain evidence="20 21">NS331</strain>
    </source>
</reference>
<dbReference type="PROSITE" id="PS51002">
    <property type="entry name" value="CYTB_NTER"/>
    <property type="match status" value="1"/>
</dbReference>
<evidence type="ECO:0000259" key="18">
    <source>
        <dbReference type="PROSITE" id="PS51002"/>
    </source>
</evidence>
<keyword evidence="11 17" id="KW-1133">Transmembrane helix</keyword>
<dbReference type="AlphaFoldDB" id="A0A147HBH0"/>
<dbReference type="OrthoDB" id="9804503at2"/>
<evidence type="ECO:0000256" key="4">
    <source>
        <dbReference type="ARBA" id="ARBA00013531"/>
    </source>
</evidence>
<feature type="transmembrane region" description="Helical" evidence="17">
    <location>
        <begin position="105"/>
        <end position="125"/>
    </location>
</feature>
<keyword evidence="12 15" id="KW-0408">Iron</keyword>
<evidence type="ECO:0000256" key="15">
    <source>
        <dbReference type="PIRSR" id="PIRSR038885-2"/>
    </source>
</evidence>
<dbReference type="RefSeq" id="WP_058640409.1">
    <property type="nucleotide sequence ID" value="NZ_LDSL01000018.1"/>
</dbReference>
<feature type="binding site" description="axial binding residue" evidence="15">
    <location>
        <position position="115"/>
    </location>
    <ligand>
        <name>heme b</name>
        <dbReference type="ChEBI" id="CHEBI:60344"/>
        <label>b566</label>
    </ligand>
    <ligandPart>
        <name>Fe</name>
        <dbReference type="ChEBI" id="CHEBI:18248"/>
    </ligandPart>
</feature>
<comment type="caution">
    <text evidence="20">The sequence shown here is derived from an EMBL/GenBank/DDBJ whole genome shotgun (WGS) entry which is preliminary data.</text>
</comment>
<feature type="transmembrane region" description="Helical" evidence="17">
    <location>
        <begin position="131"/>
        <end position="153"/>
    </location>
</feature>
<evidence type="ECO:0000256" key="17">
    <source>
        <dbReference type="SAM" id="Phobius"/>
    </source>
</evidence>
<evidence type="ECO:0000256" key="16">
    <source>
        <dbReference type="RuleBase" id="RU003385"/>
    </source>
</evidence>
<dbReference type="InterPro" id="IPR005797">
    <property type="entry name" value="Cyt_b/b6_N"/>
</dbReference>
<dbReference type="Pfam" id="PF00032">
    <property type="entry name" value="Cytochrom_B_C"/>
    <property type="match status" value="2"/>
</dbReference>
<evidence type="ECO:0000313" key="20">
    <source>
        <dbReference type="EMBL" id="KTT27299.1"/>
    </source>
</evidence>
<evidence type="ECO:0000256" key="14">
    <source>
        <dbReference type="PIRSR" id="PIRSR038885-1"/>
    </source>
</evidence>
<dbReference type="InterPro" id="IPR016174">
    <property type="entry name" value="Di-haem_cyt_TM"/>
</dbReference>
<feature type="transmembrane region" description="Helical" evidence="17">
    <location>
        <begin position="47"/>
        <end position="71"/>
    </location>
</feature>
<feature type="binding site" description="axial binding residue" evidence="15">
    <location>
        <position position="202"/>
    </location>
    <ligand>
        <name>heme b</name>
        <dbReference type="ChEBI" id="CHEBI:60344"/>
        <label>b562</label>
    </ligand>
    <ligandPart>
        <name>Fe</name>
        <dbReference type="ChEBI" id="CHEBI:18248"/>
    </ligandPart>
</feature>
<evidence type="ECO:0000256" key="10">
    <source>
        <dbReference type="ARBA" id="ARBA00022982"/>
    </source>
</evidence>
<dbReference type="GO" id="GO:0008121">
    <property type="term" value="F:quinol-cytochrome-c reductase activity"/>
    <property type="evidence" value="ECO:0007669"/>
    <property type="project" value="InterPro"/>
</dbReference>
<dbReference type="Proteomes" id="UP000072741">
    <property type="component" value="Unassembled WGS sequence"/>
</dbReference>
<feature type="transmembrane region" description="Helical" evidence="17">
    <location>
        <begin position="165"/>
        <end position="186"/>
    </location>
</feature>
<evidence type="ECO:0000256" key="9">
    <source>
        <dbReference type="ARBA" id="ARBA00022723"/>
    </source>
</evidence>
<dbReference type="SUPFAM" id="SSF81342">
    <property type="entry name" value="Transmembrane di-heme cytochromes"/>
    <property type="match status" value="1"/>
</dbReference>
<dbReference type="GO" id="GO:0016491">
    <property type="term" value="F:oxidoreductase activity"/>
    <property type="evidence" value="ECO:0007669"/>
    <property type="project" value="InterPro"/>
</dbReference>
<dbReference type="GO" id="GO:0022904">
    <property type="term" value="P:respiratory electron transport chain"/>
    <property type="evidence" value="ECO:0007669"/>
    <property type="project" value="InterPro"/>
</dbReference>
<comment type="similarity">
    <text evidence="16">Belongs to the cytochrome b family.</text>
</comment>
<dbReference type="InterPro" id="IPR005798">
    <property type="entry name" value="Cyt_b/b6_C"/>
</dbReference>
<feature type="domain" description="Cytochrome b/b6 N-terminal region profile" evidence="18">
    <location>
        <begin position="17"/>
        <end position="230"/>
    </location>
</feature>
<dbReference type="PIRSF" id="PIRSF038885">
    <property type="entry name" value="COB"/>
    <property type="match status" value="1"/>
</dbReference>
<evidence type="ECO:0000256" key="2">
    <source>
        <dbReference type="ARBA" id="ARBA00004141"/>
    </source>
</evidence>
<protein>
    <recommendedName>
        <fullName evidence="4 16">Cytochrome b</fullName>
    </recommendedName>
</protein>
<evidence type="ECO:0000256" key="11">
    <source>
        <dbReference type="ARBA" id="ARBA00022989"/>
    </source>
</evidence>
<dbReference type="PANTHER" id="PTHR19271">
    <property type="entry name" value="CYTOCHROME B"/>
    <property type="match status" value="1"/>
</dbReference>
<evidence type="ECO:0000256" key="1">
    <source>
        <dbReference type="ARBA" id="ARBA00002444"/>
    </source>
</evidence>
<comment type="subunit">
    <text evidence="3 16">The main subunits of complex b-c1 are: cytochrome b, cytochrome c1 and the Rieske protein.</text>
</comment>
<dbReference type="SUPFAM" id="SSF81648">
    <property type="entry name" value="a domain/subunit of cytochrome bc1 complex (Ubiquinol-cytochrome c reductase)"/>
    <property type="match status" value="2"/>
</dbReference>
<proteinExistence type="inferred from homology"/>
<keyword evidence="6 15" id="KW-0349">Heme</keyword>
<dbReference type="CDD" id="cd00284">
    <property type="entry name" value="Cytochrome_b_N"/>
    <property type="match status" value="1"/>
</dbReference>
<evidence type="ECO:0000256" key="8">
    <source>
        <dbReference type="ARBA" id="ARBA00022692"/>
    </source>
</evidence>
<feature type="binding site" evidence="14">
    <location>
        <position position="222"/>
    </location>
    <ligand>
        <name>a ubiquinone</name>
        <dbReference type="ChEBI" id="CHEBI:16389"/>
    </ligand>
</feature>
<dbReference type="Gene3D" id="1.20.810.10">
    <property type="entry name" value="Cytochrome Bc1 Complex, Chain C"/>
    <property type="match status" value="1"/>
</dbReference>
<feature type="binding site" description="axial binding residue" evidence="15">
    <location>
        <position position="217"/>
    </location>
    <ligand>
        <name>heme b</name>
        <dbReference type="ChEBI" id="CHEBI:60344"/>
        <label>b566</label>
    </ligand>
    <ligandPart>
        <name>Fe</name>
        <dbReference type="ChEBI" id="CHEBI:18248"/>
    </ligandPart>
</feature>
<comment type="cofactor">
    <cofactor evidence="16">
        <name>heme b</name>
        <dbReference type="ChEBI" id="CHEBI:60344"/>
    </cofactor>
    <text evidence="16">Binds 2 heme groups non-covalently.</text>
</comment>
<comment type="function">
    <text evidence="1 16">Component of the ubiquinol-cytochrome c reductase complex (complex III or cytochrome b-c1 complex), which is a respiratory chain that generates an electrochemical potential coupled to ATP synthesis.</text>
</comment>